<evidence type="ECO:0000256" key="4">
    <source>
        <dbReference type="ARBA" id="ARBA00022763"/>
    </source>
</evidence>
<evidence type="ECO:0000256" key="6">
    <source>
        <dbReference type="ARBA" id="ARBA00023242"/>
    </source>
</evidence>
<feature type="compositionally biased region" description="Acidic residues" evidence="9">
    <location>
        <begin position="285"/>
        <end position="298"/>
    </location>
</feature>
<gene>
    <name evidence="11" type="primary">CSM3</name>
    <name evidence="11" type="ORF">C6P45_001098</name>
</gene>
<evidence type="ECO:0000256" key="1">
    <source>
        <dbReference type="ARBA" id="ARBA00004123"/>
    </source>
</evidence>
<evidence type="ECO:0000313" key="11">
    <source>
        <dbReference type="EMBL" id="KAG0662445.1"/>
    </source>
</evidence>
<comment type="similarity">
    <text evidence="2 8">Belongs to the CSM3 family.</text>
</comment>
<dbReference type="AlphaFoldDB" id="A0A9P6W4K9"/>
<feature type="compositionally biased region" description="Polar residues" evidence="9">
    <location>
        <begin position="367"/>
        <end position="376"/>
    </location>
</feature>
<accession>A0A9P6W4K9</accession>
<dbReference type="InterPro" id="IPR040038">
    <property type="entry name" value="TIPIN/Csm3/Swi3"/>
</dbReference>
<dbReference type="GO" id="GO:0003677">
    <property type="term" value="F:DNA binding"/>
    <property type="evidence" value="ECO:0007669"/>
    <property type="project" value="TreeGrafter"/>
</dbReference>
<evidence type="ECO:0000256" key="7">
    <source>
        <dbReference type="ARBA" id="ARBA00023306"/>
    </source>
</evidence>
<feature type="compositionally biased region" description="Basic and acidic residues" evidence="9">
    <location>
        <begin position="325"/>
        <end position="345"/>
    </location>
</feature>
<keyword evidence="7 8" id="KW-0131">Cell cycle</keyword>
<feature type="region of interest" description="Disordered" evidence="9">
    <location>
        <begin position="275"/>
        <end position="444"/>
    </location>
</feature>
<feature type="region of interest" description="Disordered" evidence="9">
    <location>
        <begin position="201"/>
        <end position="226"/>
    </location>
</feature>
<feature type="domain" description="Chromosome segregation in meiosis protein 3" evidence="10">
    <location>
        <begin position="59"/>
        <end position="142"/>
    </location>
</feature>
<feature type="compositionally biased region" description="Basic and acidic residues" evidence="9">
    <location>
        <begin position="412"/>
        <end position="424"/>
    </location>
</feature>
<comment type="caution">
    <text evidence="11">The sequence shown here is derived from an EMBL/GenBank/DDBJ whole genome shotgun (WGS) entry which is preliminary data.</text>
</comment>
<feature type="compositionally biased region" description="Polar residues" evidence="9">
    <location>
        <begin position="389"/>
        <end position="411"/>
    </location>
</feature>
<feature type="compositionally biased region" description="Basic and acidic residues" evidence="9">
    <location>
        <begin position="377"/>
        <end position="387"/>
    </location>
</feature>
<dbReference type="PANTHER" id="PTHR13220:SF11">
    <property type="entry name" value="TIMELESS-INTERACTING PROTEIN"/>
    <property type="match status" value="1"/>
</dbReference>
<keyword evidence="6 8" id="KW-0539">Nucleus</keyword>
<evidence type="ECO:0000256" key="8">
    <source>
        <dbReference type="RuleBase" id="RU366049"/>
    </source>
</evidence>
<dbReference type="PANTHER" id="PTHR13220">
    <property type="entry name" value="TIMELESS INTERACTING-RELATED"/>
    <property type="match status" value="1"/>
</dbReference>
<dbReference type="Pfam" id="PF07962">
    <property type="entry name" value="Swi3"/>
    <property type="match status" value="1"/>
</dbReference>
<comment type="function">
    <text evidence="8">Plays an important role in the control of DNA replication and the maintenance of replication fork stability.</text>
</comment>
<dbReference type="OrthoDB" id="437078at2759"/>
<evidence type="ECO:0000313" key="12">
    <source>
        <dbReference type="Proteomes" id="UP000750334"/>
    </source>
</evidence>
<dbReference type="GO" id="GO:0031297">
    <property type="term" value="P:replication fork processing"/>
    <property type="evidence" value="ECO:0007669"/>
    <property type="project" value="UniProtKB-UniRule"/>
</dbReference>
<dbReference type="Proteomes" id="UP000750334">
    <property type="component" value="Unassembled WGS sequence"/>
</dbReference>
<evidence type="ECO:0000256" key="3">
    <source>
        <dbReference type="ARBA" id="ARBA00011217"/>
    </source>
</evidence>
<keyword evidence="12" id="KW-1185">Reference proteome</keyword>
<dbReference type="GO" id="GO:0031298">
    <property type="term" value="C:replication fork protection complex"/>
    <property type="evidence" value="ECO:0007669"/>
    <property type="project" value="TreeGrafter"/>
</dbReference>
<organism evidence="11 12">
    <name type="scientific">Maudiozyma exigua</name>
    <name type="common">Yeast</name>
    <name type="synonym">Kazachstania exigua</name>
    <dbReference type="NCBI Taxonomy" id="34358"/>
    <lineage>
        <taxon>Eukaryota</taxon>
        <taxon>Fungi</taxon>
        <taxon>Dikarya</taxon>
        <taxon>Ascomycota</taxon>
        <taxon>Saccharomycotina</taxon>
        <taxon>Saccharomycetes</taxon>
        <taxon>Saccharomycetales</taxon>
        <taxon>Saccharomycetaceae</taxon>
        <taxon>Maudiozyma</taxon>
    </lineage>
</organism>
<feature type="compositionally biased region" description="Polar residues" evidence="9">
    <location>
        <begin position="310"/>
        <end position="324"/>
    </location>
</feature>
<dbReference type="InterPro" id="IPR012923">
    <property type="entry name" value="Csm3"/>
</dbReference>
<protein>
    <recommendedName>
        <fullName evidence="8">Chromosome segregation in meiosis protein</fullName>
    </recommendedName>
</protein>
<evidence type="ECO:0000256" key="5">
    <source>
        <dbReference type="ARBA" id="ARBA00022880"/>
    </source>
</evidence>
<keyword evidence="4 8" id="KW-0227">DNA damage</keyword>
<comment type="subcellular location">
    <subcellularLocation>
        <location evidence="1 8">Nucleus</location>
    </subcellularLocation>
</comment>
<feature type="compositionally biased region" description="Polar residues" evidence="9">
    <location>
        <begin position="349"/>
        <end position="358"/>
    </location>
</feature>
<evidence type="ECO:0000259" key="10">
    <source>
        <dbReference type="Pfam" id="PF07962"/>
    </source>
</evidence>
<evidence type="ECO:0000256" key="9">
    <source>
        <dbReference type="SAM" id="MobiDB-lite"/>
    </source>
</evidence>
<feature type="compositionally biased region" description="Low complexity" evidence="9">
    <location>
        <begin position="201"/>
        <end position="217"/>
    </location>
</feature>
<proteinExistence type="inferred from homology"/>
<dbReference type="EMBL" id="PUHR01000145">
    <property type="protein sequence ID" value="KAG0662445.1"/>
    <property type="molecule type" value="Genomic_DNA"/>
</dbReference>
<dbReference type="GO" id="GO:0006974">
    <property type="term" value="P:DNA damage response"/>
    <property type="evidence" value="ECO:0007669"/>
    <property type="project" value="UniProtKB-KW"/>
</dbReference>
<reference evidence="11 12" key="1">
    <citation type="submission" date="2020-11" db="EMBL/GenBank/DDBJ databases">
        <title>Kefir isolates.</title>
        <authorList>
            <person name="Marcisauskas S."/>
            <person name="Kim Y."/>
            <person name="Blasche S."/>
        </authorList>
    </citation>
    <scope>NUCLEOTIDE SEQUENCE [LARGE SCALE GENOMIC DNA]</scope>
    <source>
        <strain evidence="11 12">OG2</strain>
    </source>
</reference>
<dbReference type="GO" id="GO:0043111">
    <property type="term" value="P:replication fork arrest"/>
    <property type="evidence" value="ECO:0007669"/>
    <property type="project" value="TreeGrafter"/>
</dbReference>
<comment type="subunit">
    <text evidence="3">Component of the fork protection complex (FPC) consisting of TOF1 and CSM3.</text>
</comment>
<name>A0A9P6W4K9_MAUEX</name>
<keyword evidence="5" id="KW-0236">DNA replication inhibitor</keyword>
<dbReference type="GO" id="GO:0000076">
    <property type="term" value="P:DNA replication checkpoint signaling"/>
    <property type="evidence" value="ECO:0007669"/>
    <property type="project" value="UniProtKB-UniRule"/>
</dbReference>
<evidence type="ECO:0000256" key="2">
    <source>
        <dbReference type="ARBA" id="ARBA00006075"/>
    </source>
</evidence>
<sequence>MEQDDLMMNYGMDPAIPNIDSVTDSTNINPTVAADPTEFGSAALDPTVIAVKTRRPQVKLTTERLLSCGGLPYVMKNAPKSIKISSRRNAQQNLSGIVQFYQLWAHELFPKAKFRDFIKLCETLGKTDKTLREYRSNLYRAEMGIDPTGIPEDEEQFETQPIANDTEIGAESNQDLGNGDATTTGQPTLFVEQGSIEINNQQTNHPTTTNSQNNNDNDNLELDDDDDEDLYSISTFKSLAKKVVDDDNEETQQPSQYEMDELMKEMEQSGNAQPIIPISNHKENNDEDNFTDDEEALNDMEAQSREKEQPQNMQTSDTATPDSRNNIEENRPTEILKVHDKELIKNTDLMKNTETSENIPLDADPTGNAQNNSESKQPNEDEIHDNTEEQQANIETDAYTENTRQSEVTQNKPKEKDTENKEEAENTEEQYMDATMGVMSAYGF</sequence>